<name>A0ABW4S1L6_9RHOB</name>
<organism evidence="3 4">
    <name type="scientific">Halodurantibacterium flavum</name>
    <dbReference type="NCBI Taxonomy" id="1382802"/>
    <lineage>
        <taxon>Bacteria</taxon>
        <taxon>Pseudomonadati</taxon>
        <taxon>Pseudomonadota</taxon>
        <taxon>Alphaproteobacteria</taxon>
        <taxon>Rhodobacterales</taxon>
        <taxon>Paracoccaceae</taxon>
        <taxon>Halodurantibacterium</taxon>
    </lineage>
</organism>
<evidence type="ECO:0000259" key="2">
    <source>
        <dbReference type="Pfam" id="PF01266"/>
    </source>
</evidence>
<dbReference type="Gene3D" id="3.50.50.60">
    <property type="entry name" value="FAD/NAD(P)-binding domain"/>
    <property type="match status" value="2"/>
</dbReference>
<gene>
    <name evidence="3" type="ORF">ACFSGJ_04660</name>
</gene>
<evidence type="ECO:0000313" key="3">
    <source>
        <dbReference type="EMBL" id="MFD1911504.1"/>
    </source>
</evidence>
<evidence type="ECO:0000313" key="4">
    <source>
        <dbReference type="Proteomes" id="UP001597353"/>
    </source>
</evidence>
<dbReference type="Proteomes" id="UP001597353">
    <property type="component" value="Unassembled WGS sequence"/>
</dbReference>
<dbReference type="Gene3D" id="3.30.9.10">
    <property type="entry name" value="D-Amino Acid Oxidase, subunit A, domain 2"/>
    <property type="match status" value="2"/>
</dbReference>
<accession>A0ABW4S1L6</accession>
<dbReference type="SUPFAM" id="SSF51971">
    <property type="entry name" value="Nucleotide-binding domain"/>
    <property type="match status" value="1"/>
</dbReference>
<dbReference type="PANTHER" id="PTHR13847:SF289">
    <property type="entry name" value="GLYCINE OXIDASE"/>
    <property type="match status" value="1"/>
</dbReference>
<dbReference type="Pfam" id="PF01266">
    <property type="entry name" value="DAO"/>
    <property type="match status" value="1"/>
</dbReference>
<sequence>MAMGDLAVDVTVVGAGIFGLSIAWECLRRGARVRVIERDGIGAGSSGGLVGALAPHVPENWNGKKAFQLQSLLMAPDFWHGVAGAGGQDPGYARLGRLQPLADDRAVAMAEARAAEAQVLWQGAAMWEVVTDPGPWRLPSPTGRFIRDTLSARLHPRQAVQALAAAIRARGGEIVTGNGHGTAGPTVWATGATGLADLSAALGRAVGTGVKGQAASLAHDARDLPQLFVDGLHVVPHGDGTVAIGSTSERSFDAPTGTDAQLEALIERARRLVPALAEAPVIERWAGIRPRARSRAPMLGPWPGRPGHFIANGGFKIGFGMAPMVAAVMVDLLLEGRDQIPPDFRVGASL</sequence>
<dbReference type="InterPro" id="IPR036188">
    <property type="entry name" value="FAD/NAD-bd_sf"/>
</dbReference>
<feature type="domain" description="FAD dependent oxidoreductase" evidence="2">
    <location>
        <begin position="9"/>
        <end position="332"/>
    </location>
</feature>
<dbReference type="PANTHER" id="PTHR13847">
    <property type="entry name" value="SARCOSINE DEHYDROGENASE-RELATED"/>
    <property type="match status" value="1"/>
</dbReference>
<proteinExistence type="predicted"/>
<evidence type="ECO:0000256" key="1">
    <source>
        <dbReference type="ARBA" id="ARBA00023002"/>
    </source>
</evidence>
<comment type="caution">
    <text evidence="3">The sequence shown here is derived from an EMBL/GenBank/DDBJ whole genome shotgun (WGS) entry which is preliminary data.</text>
</comment>
<reference evidence="4" key="1">
    <citation type="journal article" date="2019" name="Int. J. Syst. Evol. Microbiol.">
        <title>The Global Catalogue of Microorganisms (GCM) 10K type strain sequencing project: providing services to taxonomists for standard genome sequencing and annotation.</title>
        <authorList>
            <consortium name="The Broad Institute Genomics Platform"/>
            <consortium name="The Broad Institute Genome Sequencing Center for Infectious Disease"/>
            <person name="Wu L."/>
            <person name="Ma J."/>
        </authorList>
    </citation>
    <scope>NUCLEOTIDE SEQUENCE [LARGE SCALE GENOMIC DNA]</scope>
    <source>
        <strain evidence="4">CGMCC 4.7242</strain>
    </source>
</reference>
<keyword evidence="1 3" id="KW-0560">Oxidoreductase</keyword>
<dbReference type="GO" id="GO:0016491">
    <property type="term" value="F:oxidoreductase activity"/>
    <property type="evidence" value="ECO:0007669"/>
    <property type="project" value="UniProtKB-KW"/>
</dbReference>
<dbReference type="EMBL" id="JBHUGH010000003">
    <property type="protein sequence ID" value="MFD1911504.1"/>
    <property type="molecule type" value="Genomic_DNA"/>
</dbReference>
<dbReference type="InterPro" id="IPR006076">
    <property type="entry name" value="FAD-dep_OxRdtase"/>
</dbReference>
<dbReference type="RefSeq" id="WP_390259832.1">
    <property type="nucleotide sequence ID" value="NZ_JBHUGH010000003.1"/>
</dbReference>
<protein>
    <submittedName>
        <fullName evidence="3">NAD(P)/FAD-dependent oxidoreductase</fullName>
        <ecNumber evidence="3">1.-.-.-</ecNumber>
    </submittedName>
</protein>
<keyword evidence="4" id="KW-1185">Reference proteome</keyword>
<dbReference type="EC" id="1.-.-.-" evidence="3"/>